<dbReference type="Gene3D" id="3.40.50.2300">
    <property type="match status" value="2"/>
</dbReference>
<feature type="active site" evidence="5">
    <location>
        <position position="20"/>
    </location>
</feature>
<evidence type="ECO:0000259" key="6">
    <source>
        <dbReference type="SMART" id="SM00226"/>
    </source>
</evidence>
<accession>A0A1H2HVV7</accession>
<dbReference type="InterPro" id="IPR036196">
    <property type="entry name" value="Ptyr_pPase_sf"/>
</dbReference>
<feature type="active site" description="Proton donor" evidence="5">
    <location>
        <position position="146"/>
    </location>
</feature>
<dbReference type="PANTHER" id="PTHR11717">
    <property type="entry name" value="LOW MOLECULAR WEIGHT PROTEIN TYROSINE PHOSPHATASE"/>
    <property type="match status" value="1"/>
</dbReference>
<dbReference type="GO" id="GO:0004725">
    <property type="term" value="F:protein tyrosine phosphatase activity"/>
    <property type="evidence" value="ECO:0007669"/>
    <property type="project" value="UniProtKB-EC"/>
</dbReference>
<dbReference type="RefSeq" id="WP_046766906.1">
    <property type="nucleotide sequence ID" value="NZ_KQ061220.1"/>
</dbReference>
<dbReference type="SMART" id="SM00226">
    <property type="entry name" value="LMWPc"/>
    <property type="match status" value="1"/>
</dbReference>
<dbReference type="CDD" id="cd16343">
    <property type="entry name" value="LMWPTP"/>
    <property type="match status" value="1"/>
</dbReference>
<dbReference type="InterPro" id="IPR017867">
    <property type="entry name" value="Tyr_phospatase_low_mol_wt"/>
</dbReference>
<evidence type="ECO:0000256" key="1">
    <source>
        <dbReference type="ARBA" id="ARBA00011063"/>
    </source>
</evidence>
<feature type="active site" description="Nucleophile" evidence="5">
    <location>
        <position position="14"/>
    </location>
</feature>
<keyword evidence="8" id="KW-1185">Reference proteome</keyword>
<evidence type="ECO:0000256" key="3">
    <source>
        <dbReference type="ARBA" id="ARBA00022801"/>
    </source>
</evidence>
<dbReference type="Proteomes" id="UP000182977">
    <property type="component" value="Chromosome I"/>
</dbReference>
<dbReference type="SUPFAM" id="SSF52788">
    <property type="entry name" value="Phosphotyrosine protein phosphatases I"/>
    <property type="match status" value="1"/>
</dbReference>
<evidence type="ECO:0000313" key="8">
    <source>
        <dbReference type="Proteomes" id="UP000182977"/>
    </source>
</evidence>
<dbReference type="InterPro" id="IPR023485">
    <property type="entry name" value="Ptyr_pPase"/>
</dbReference>
<name>A0A1H2HVV7_9ACTN</name>
<dbReference type="InterPro" id="IPR050438">
    <property type="entry name" value="LMW_PTPase"/>
</dbReference>
<feature type="domain" description="Phosphotyrosine protein phosphatase I" evidence="6">
    <location>
        <begin position="8"/>
        <end position="172"/>
    </location>
</feature>
<dbReference type="PANTHER" id="PTHR11717:SF7">
    <property type="entry name" value="LOW MOLECULAR WEIGHT PHOSPHOTYROSINE PROTEIN PHOSPHATASE"/>
    <property type="match status" value="1"/>
</dbReference>
<keyword evidence="3" id="KW-0378">Hydrolase</keyword>
<dbReference type="AlphaFoldDB" id="A0A1H2HVV7"/>
<comment type="similarity">
    <text evidence="1">Belongs to the low molecular weight phosphotyrosine protein phosphatase family.</text>
</comment>
<reference evidence="8" key="1">
    <citation type="submission" date="2016-10" db="EMBL/GenBank/DDBJ databases">
        <authorList>
            <person name="Varghese N."/>
            <person name="Submissions S."/>
        </authorList>
    </citation>
    <scope>NUCLEOTIDE SEQUENCE [LARGE SCALE GENOMIC DNA]</scope>
    <source>
        <strain evidence="8">DSM 45079</strain>
    </source>
</reference>
<dbReference type="OrthoDB" id="9784339at2"/>
<proteinExistence type="inferred from homology"/>
<gene>
    <name evidence="7" type="ORF">SAMN04488563_1275</name>
</gene>
<evidence type="ECO:0000256" key="2">
    <source>
        <dbReference type="ARBA" id="ARBA00013064"/>
    </source>
</evidence>
<dbReference type="STRING" id="419479.SAMN04488563_1275"/>
<evidence type="ECO:0000256" key="5">
    <source>
        <dbReference type="PIRSR" id="PIRSR617867-1"/>
    </source>
</evidence>
<evidence type="ECO:0000256" key="4">
    <source>
        <dbReference type="ARBA" id="ARBA00022912"/>
    </source>
</evidence>
<dbReference type="Pfam" id="PF01451">
    <property type="entry name" value="LMWPc"/>
    <property type="match status" value="1"/>
</dbReference>
<keyword evidence="4" id="KW-0904">Protein phosphatase</keyword>
<evidence type="ECO:0000313" key="7">
    <source>
        <dbReference type="EMBL" id="SDU35876.1"/>
    </source>
</evidence>
<dbReference type="EMBL" id="LT629791">
    <property type="protein sequence ID" value="SDU35876.1"/>
    <property type="molecule type" value="Genomic_DNA"/>
</dbReference>
<dbReference type="EC" id="3.1.3.48" evidence="2"/>
<dbReference type="PRINTS" id="PR00719">
    <property type="entry name" value="LMWPTPASE"/>
</dbReference>
<organism evidence="7 8">
    <name type="scientific">Jiangella alkaliphila</name>
    <dbReference type="NCBI Taxonomy" id="419479"/>
    <lineage>
        <taxon>Bacteria</taxon>
        <taxon>Bacillati</taxon>
        <taxon>Actinomycetota</taxon>
        <taxon>Actinomycetes</taxon>
        <taxon>Jiangellales</taxon>
        <taxon>Jiangellaceae</taxon>
        <taxon>Jiangella</taxon>
    </lineage>
</organism>
<protein>
    <recommendedName>
        <fullName evidence="2">protein-tyrosine-phosphatase</fullName>
        <ecNumber evidence="2">3.1.3.48</ecNumber>
    </recommendedName>
</protein>
<sequence length="189" mass="20751">MTDPSTPYRVCVVCAGNICRSPIAEFVLRRRLDEAGLGDLVTVDSAGTGGWHAGQQADPRALTALHDHGYDGSGHRARQFRREWFDDVDLVLALDRENYADLSTLAPDDDARAKVQLLRSYDTEAETGDDTDVPDPYYGDDTDVPDPYYGDAASFERVLLMIERAADGFVAAARDEIELDVPGGEPSRQ</sequence>